<name>A0A3B0YC84_9ZZZZ</name>
<organism evidence="1">
    <name type="scientific">hydrothermal vent metagenome</name>
    <dbReference type="NCBI Taxonomy" id="652676"/>
    <lineage>
        <taxon>unclassified sequences</taxon>
        <taxon>metagenomes</taxon>
        <taxon>ecological metagenomes</taxon>
    </lineage>
</organism>
<reference evidence="1" key="1">
    <citation type="submission" date="2018-06" db="EMBL/GenBank/DDBJ databases">
        <authorList>
            <person name="Zhirakovskaya E."/>
        </authorList>
    </citation>
    <scope>NUCLEOTIDE SEQUENCE</scope>
</reference>
<sequence>MNLYKFISILCFAIFFMGSTTINAGQSESKKTPPSGIQIARILLKNGNLIGDGCDTVTDGPTLKDKLISLVFPETTNEQIIVTYHCIDDKRETQDTHQLVPVWNCSITGQVMENEINQKPSDKDINRIVTPATIVAYLNKKNMDIIDLLCF</sequence>
<accession>A0A3B0YC84</accession>
<gene>
    <name evidence="1" type="ORF">MNBD_GAMMA10-2794</name>
</gene>
<evidence type="ECO:0000313" key="1">
    <source>
        <dbReference type="EMBL" id="VAW71799.1"/>
    </source>
</evidence>
<protein>
    <submittedName>
        <fullName evidence="1">Uncharacterized protein</fullName>
    </submittedName>
</protein>
<dbReference type="EMBL" id="UOFJ01000623">
    <property type="protein sequence ID" value="VAW71799.1"/>
    <property type="molecule type" value="Genomic_DNA"/>
</dbReference>
<dbReference type="AlphaFoldDB" id="A0A3B0YC84"/>
<proteinExistence type="predicted"/>